<organism evidence="1 2">
    <name type="scientific">Crepidotus variabilis</name>
    <dbReference type="NCBI Taxonomy" id="179855"/>
    <lineage>
        <taxon>Eukaryota</taxon>
        <taxon>Fungi</taxon>
        <taxon>Dikarya</taxon>
        <taxon>Basidiomycota</taxon>
        <taxon>Agaricomycotina</taxon>
        <taxon>Agaricomycetes</taxon>
        <taxon>Agaricomycetidae</taxon>
        <taxon>Agaricales</taxon>
        <taxon>Agaricineae</taxon>
        <taxon>Crepidotaceae</taxon>
        <taxon>Crepidotus</taxon>
    </lineage>
</organism>
<dbReference type="Proteomes" id="UP000807306">
    <property type="component" value="Unassembled WGS sequence"/>
</dbReference>
<accession>A0A9P6ERP0</accession>
<proteinExistence type="predicted"/>
<sequence length="77" mass="8621">MGRRKLRPRGCRRQGFLSVAPFLASNTIEKLATGSDLFPHLHNGLRLGKEEIVGVAEWKKDKQAGWDDPADKSFEEG</sequence>
<dbReference type="AlphaFoldDB" id="A0A9P6ERP0"/>
<evidence type="ECO:0000313" key="2">
    <source>
        <dbReference type="Proteomes" id="UP000807306"/>
    </source>
</evidence>
<gene>
    <name evidence="1" type="ORF">CPB83DRAFT_843795</name>
</gene>
<comment type="caution">
    <text evidence="1">The sequence shown here is derived from an EMBL/GenBank/DDBJ whole genome shotgun (WGS) entry which is preliminary data.</text>
</comment>
<dbReference type="OrthoDB" id="3335358at2759"/>
<dbReference type="EMBL" id="MU157826">
    <property type="protein sequence ID" value="KAF9534165.1"/>
    <property type="molecule type" value="Genomic_DNA"/>
</dbReference>
<name>A0A9P6ERP0_9AGAR</name>
<reference evidence="1" key="1">
    <citation type="submission" date="2020-11" db="EMBL/GenBank/DDBJ databases">
        <authorList>
            <consortium name="DOE Joint Genome Institute"/>
            <person name="Ahrendt S."/>
            <person name="Riley R."/>
            <person name="Andreopoulos W."/>
            <person name="Labutti K."/>
            <person name="Pangilinan J."/>
            <person name="Ruiz-Duenas F.J."/>
            <person name="Barrasa J.M."/>
            <person name="Sanchez-Garcia M."/>
            <person name="Camarero S."/>
            <person name="Miyauchi S."/>
            <person name="Serrano A."/>
            <person name="Linde D."/>
            <person name="Babiker R."/>
            <person name="Drula E."/>
            <person name="Ayuso-Fernandez I."/>
            <person name="Pacheco R."/>
            <person name="Padilla G."/>
            <person name="Ferreira P."/>
            <person name="Barriuso J."/>
            <person name="Kellner H."/>
            <person name="Castanera R."/>
            <person name="Alfaro M."/>
            <person name="Ramirez L."/>
            <person name="Pisabarro A.G."/>
            <person name="Kuo A."/>
            <person name="Tritt A."/>
            <person name="Lipzen A."/>
            <person name="He G."/>
            <person name="Yan M."/>
            <person name="Ng V."/>
            <person name="Cullen D."/>
            <person name="Martin F."/>
            <person name="Rosso M.-N."/>
            <person name="Henrissat B."/>
            <person name="Hibbett D."/>
            <person name="Martinez A.T."/>
            <person name="Grigoriev I.V."/>
        </authorList>
    </citation>
    <scope>NUCLEOTIDE SEQUENCE</scope>
    <source>
        <strain evidence="1">CBS 506.95</strain>
    </source>
</reference>
<protein>
    <submittedName>
        <fullName evidence="1">Uncharacterized protein</fullName>
    </submittedName>
</protein>
<evidence type="ECO:0000313" key="1">
    <source>
        <dbReference type="EMBL" id="KAF9534165.1"/>
    </source>
</evidence>
<feature type="non-terminal residue" evidence="1">
    <location>
        <position position="77"/>
    </location>
</feature>
<keyword evidence="2" id="KW-1185">Reference proteome</keyword>